<dbReference type="HOGENOM" id="CLU_408630_0_0_2"/>
<evidence type="ECO:0008006" key="3">
    <source>
        <dbReference type="Google" id="ProtNLM"/>
    </source>
</evidence>
<accession>C3NEZ2</accession>
<organism evidence="1 2">
    <name type="scientific">Saccharolobus islandicus (strain Y.G.57.14 / Yellowstone #1)</name>
    <name type="common">Sulfolobus islandicus</name>
    <dbReference type="NCBI Taxonomy" id="439386"/>
    <lineage>
        <taxon>Archaea</taxon>
        <taxon>Thermoproteota</taxon>
        <taxon>Thermoprotei</taxon>
        <taxon>Sulfolobales</taxon>
        <taxon>Sulfolobaceae</taxon>
        <taxon>Saccharolobus</taxon>
    </lineage>
</organism>
<evidence type="ECO:0000313" key="1">
    <source>
        <dbReference type="EMBL" id="ACP45881.1"/>
    </source>
</evidence>
<sequence length="672" mass="77377">MMMPEGNCTEVKIPDTELVFTICVDALGLKLIHNNKEVTVDLKDFENTLALRAILDQEFGIDLKDPLNGRIAFYLQQNINSNKLINSLNKDKAIPKPNVCIHFNDRYGECDKEVVLEDDGLKLFNYSFSTEKKEAERVLNDHYYLVKGKIKKIRKIKLKGIPVHENLLKIDIDNTTLIGDLEEILDSLKNFALDHTKRHYVSQFLYDNMTIEEEMYYSPGPWIVSNKIEIAEVPGYLPPWKDFVKYELPAGGNVENGIKLLVSIINGYKNPNKAMAVIAYGIIAWAKHFFVENFQYFPHMVISGPNQTGKSLLVDILRTLYNFWDEEKSPKSDFQLRKILAKTTIPAMFTEGNFFSSFVQANDKLLSTLTVAATSNVILEGGSKEYGGVFLAIRSLIVPANNTDVETLAPYVRDKMIIIDIPRDEGYTDTHEIKTPRRMTKEDKLDMAAIMREVFNIFERKINEIRQALNVASREDAVKYYITLGYSILSEIASKYGIKLPEPYIPGFNESDDDFNEVVKGAFLQFVNEKKQNIIKTSDRDHVDVIDPIDPESALQNYGFFISTKHSTIVFNISLLTEYSMELTRKYGLPKLSWRRISEILGVKRTRLTRYGPTLNNVFEYQFKDNKETYCKSLDMKEVKEEDIEYCKEYGYYDTENKIFRVFNDDKTTSGY</sequence>
<dbReference type="Proteomes" id="UP000002308">
    <property type="component" value="Chromosome"/>
</dbReference>
<protein>
    <recommendedName>
        <fullName evidence="3">DUF927 domain-containing protein</fullName>
    </recommendedName>
</protein>
<dbReference type="KEGG" id="siy:YG5714_1621"/>
<dbReference type="EMBL" id="CP001403">
    <property type="protein sequence ID" value="ACP45881.1"/>
    <property type="molecule type" value="Genomic_DNA"/>
</dbReference>
<dbReference type="AlphaFoldDB" id="C3NEZ2"/>
<proteinExistence type="predicted"/>
<reference evidence="1 2" key="1">
    <citation type="journal article" date="2009" name="Proc. Natl. Acad. Sci. U.S.A.">
        <title>Biogeography of the Sulfolobus islandicus pan-genome.</title>
        <authorList>
            <person name="Reno M.L."/>
            <person name="Held N.L."/>
            <person name="Fields C.J."/>
            <person name="Burke P.V."/>
            <person name="Whitaker R.J."/>
        </authorList>
    </citation>
    <scope>NUCLEOTIDE SEQUENCE [LARGE SCALE GENOMIC DNA]</scope>
    <source>
        <strain evidence="2">Y.G.57.14 / Yellowstone #1</strain>
    </source>
</reference>
<name>C3NEZ2_SACI7</name>
<gene>
    <name evidence="1" type="ordered locus">YG5714_1621</name>
</gene>
<evidence type="ECO:0000313" key="2">
    <source>
        <dbReference type="Proteomes" id="UP000002308"/>
    </source>
</evidence>